<dbReference type="Ensembl" id="ENSHHUT00000009232.1">
    <property type="protein sequence ID" value="ENSHHUP00000008964.1"/>
    <property type="gene ID" value="ENSHHUG00000005487.1"/>
</dbReference>
<protein>
    <submittedName>
        <fullName evidence="2">Uncharacterized protein</fullName>
    </submittedName>
</protein>
<dbReference type="STRING" id="62062.ENSHHUP00000008970"/>
<evidence type="ECO:0000256" key="1">
    <source>
        <dbReference type="ARBA" id="ARBA00022884"/>
    </source>
</evidence>
<evidence type="ECO:0000313" key="2">
    <source>
        <dbReference type="Ensembl" id="ENSHHUP00000008964.1"/>
    </source>
</evidence>
<dbReference type="PANTHER" id="PTHR48029">
    <property type="entry name" value="NUCLEOLAR PROTEIN 8"/>
    <property type="match status" value="1"/>
</dbReference>
<evidence type="ECO:0000313" key="3">
    <source>
        <dbReference type="Proteomes" id="UP000314982"/>
    </source>
</evidence>
<organism evidence="2 3">
    <name type="scientific">Hucho hucho</name>
    <name type="common">huchen</name>
    <dbReference type="NCBI Taxonomy" id="62062"/>
    <lineage>
        <taxon>Eukaryota</taxon>
        <taxon>Metazoa</taxon>
        <taxon>Chordata</taxon>
        <taxon>Craniata</taxon>
        <taxon>Vertebrata</taxon>
        <taxon>Euteleostomi</taxon>
        <taxon>Actinopterygii</taxon>
        <taxon>Neopterygii</taxon>
        <taxon>Teleostei</taxon>
        <taxon>Protacanthopterygii</taxon>
        <taxon>Salmoniformes</taxon>
        <taxon>Salmonidae</taxon>
        <taxon>Salmoninae</taxon>
        <taxon>Hucho</taxon>
    </lineage>
</organism>
<name>A0A4W5KAD2_9TELE</name>
<proteinExistence type="predicted"/>
<dbReference type="GO" id="GO:1902570">
    <property type="term" value="P:protein localization to nucleolus"/>
    <property type="evidence" value="ECO:0007669"/>
    <property type="project" value="TreeGrafter"/>
</dbReference>
<dbReference type="Ensembl" id="ENSHHUT00000009238.1">
    <property type="protein sequence ID" value="ENSHHUP00000008970.1"/>
    <property type="gene ID" value="ENSHHUG00000005487.1"/>
</dbReference>
<dbReference type="GO" id="GO:0003723">
    <property type="term" value="F:RNA binding"/>
    <property type="evidence" value="ECO:0007669"/>
    <property type="project" value="UniProtKB-KW"/>
</dbReference>
<sequence>MQLQSRFGADDRFQMDCRFIDSDEDEPEKELSQPERECELVEEKKKNLDILNNLLNVNVQPSDPNKPPAKGKTFRSVATHWSSCHCVRTVSEMVHCSLI</sequence>
<reference evidence="3" key="1">
    <citation type="submission" date="2018-06" db="EMBL/GenBank/DDBJ databases">
        <title>Genome assembly of Danube salmon.</title>
        <authorList>
            <person name="Macqueen D.J."/>
            <person name="Gundappa M.K."/>
        </authorList>
    </citation>
    <scope>NUCLEOTIDE SEQUENCE [LARGE SCALE GENOMIC DNA]</scope>
</reference>
<accession>A0A4W5KAD2</accession>
<dbReference type="Proteomes" id="UP000314982">
    <property type="component" value="Unassembled WGS sequence"/>
</dbReference>
<reference evidence="2" key="2">
    <citation type="submission" date="2025-05" db="UniProtKB">
        <authorList>
            <consortium name="Ensembl"/>
        </authorList>
    </citation>
    <scope>IDENTIFICATION</scope>
</reference>
<keyword evidence="1" id="KW-0694">RNA-binding</keyword>
<dbReference type="AlphaFoldDB" id="A0A4W5KAD2"/>
<keyword evidence="3" id="KW-1185">Reference proteome</keyword>
<dbReference type="PANTHER" id="PTHR48029:SF1">
    <property type="entry name" value="NUCLEOLAR PROTEIN 8"/>
    <property type="match status" value="1"/>
</dbReference>
<dbReference type="GO" id="GO:0005730">
    <property type="term" value="C:nucleolus"/>
    <property type="evidence" value="ECO:0007669"/>
    <property type="project" value="TreeGrafter"/>
</dbReference>